<reference evidence="11" key="1">
    <citation type="submission" date="2015-07" db="EMBL/GenBank/DDBJ databases">
        <title>Complete Genome of Thermincola ferriacetica strain Z-0001T.</title>
        <authorList>
            <person name="Lusk B."/>
            <person name="Badalamenti J.P."/>
            <person name="Parameswaran P."/>
            <person name="Bond D.R."/>
            <person name="Torres C.I."/>
        </authorList>
    </citation>
    <scope>NUCLEOTIDE SEQUENCE [LARGE SCALE GENOMIC DNA]</scope>
    <source>
        <strain evidence="11">Z-0001</strain>
    </source>
</reference>
<name>A0A0L6W4D8_9FIRM</name>
<evidence type="ECO:0000313" key="11">
    <source>
        <dbReference type="Proteomes" id="UP000037175"/>
    </source>
</evidence>
<keyword evidence="5 9" id="KW-0812">Transmembrane</keyword>
<evidence type="ECO:0000313" key="10">
    <source>
        <dbReference type="EMBL" id="KNZ69949.1"/>
    </source>
</evidence>
<evidence type="ECO:0000256" key="9">
    <source>
        <dbReference type="SAM" id="Phobius"/>
    </source>
</evidence>
<comment type="similarity">
    <text evidence="8">Belongs to the TsuA/YedE (TC 9.B.102) family.</text>
</comment>
<keyword evidence="6 9" id="KW-1133">Transmembrane helix</keyword>
<feature type="transmembrane region" description="Helical" evidence="9">
    <location>
        <begin position="203"/>
        <end position="222"/>
    </location>
</feature>
<feature type="transmembrane region" description="Helical" evidence="9">
    <location>
        <begin position="157"/>
        <end position="182"/>
    </location>
</feature>
<sequence length="417" mass="45624">MTEMFQVKETGWSRFYRRAFRDHWHPMTAVLVLGVLSALYFGLLQTVWAVTGEFTRWGGHILQLLGYDTANMSYFKIIKLKGLPWDRVDGWVVFGMFGGALIAALLAGNFKLRVPVQRRRLVQGLLGGIIAGFGTRLAMGCNLAAMFTGIPQFTLHAWLFTLATIAGTYFGLKVSLMPFFLGKPVILPGRRVVAAETVKSRQPVIGWFLAAVALGWAVLAWQAGNGKLALAGLFGLAFGAVIERGQVCFTSAFRDLWLVGRATVTKAIVVGMAVQSLGTLYFIMQGVPAKVMWAGAGAVIGGLLFGFGIVIAGGCETGWMYRAMEGQVNFWVVGLGNIIGATILAVAWDKGLYTFLVAPYPKVDLIKILGPWGALAATFVFLGLIYTWARWREKRHKYALELRLPVEVNTTAVSDNQ</sequence>
<gene>
    <name evidence="10" type="ORF">Tfer_1329</name>
</gene>
<feature type="transmembrane region" description="Helical" evidence="9">
    <location>
        <begin position="91"/>
        <end position="112"/>
    </location>
</feature>
<comment type="caution">
    <text evidence="10">The sequence shown here is derived from an EMBL/GenBank/DDBJ whole genome shotgun (WGS) entry which is preliminary data.</text>
</comment>
<dbReference type="Proteomes" id="UP000037175">
    <property type="component" value="Unassembled WGS sequence"/>
</dbReference>
<dbReference type="EMBL" id="LGTE01000007">
    <property type="protein sequence ID" value="KNZ69949.1"/>
    <property type="molecule type" value="Genomic_DNA"/>
</dbReference>
<feature type="transmembrane region" description="Helical" evidence="9">
    <location>
        <begin position="328"/>
        <end position="348"/>
    </location>
</feature>
<dbReference type="InterPro" id="IPR047732">
    <property type="entry name" value="YedE-like"/>
</dbReference>
<keyword evidence="7 9" id="KW-0472">Membrane</keyword>
<dbReference type="InterPro" id="IPR007272">
    <property type="entry name" value="Sulf_transp_TsuA/YedE"/>
</dbReference>
<evidence type="ECO:0000256" key="2">
    <source>
        <dbReference type="ARBA" id="ARBA00022448"/>
    </source>
</evidence>
<evidence type="ECO:0000256" key="4">
    <source>
        <dbReference type="ARBA" id="ARBA00022519"/>
    </source>
</evidence>
<protein>
    <recommendedName>
        <fullName evidence="12">Inner membrane protein</fullName>
    </recommendedName>
</protein>
<feature type="transmembrane region" description="Helical" evidence="9">
    <location>
        <begin position="124"/>
        <end position="145"/>
    </location>
</feature>
<dbReference type="PANTHER" id="PTHR30574">
    <property type="entry name" value="INNER MEMBRANE PROTEIN YEDE"/>
    <property type="match status" value="1"/>
</dbReference>
<evidence type="ECO:0008006" key="12">
    <source>
        <dbReference type="Google" id="ProtNLM"/>
    </source>
</evidence>
<feature type="transmembrane region" description="Helical" evidence="9">
    <location>
        <begin position="267"/>
        <end position="287"/>
    </location>
</feature>
<organism evidence="10 11">
    <name type="scientific">Thermincola ferriacetica</name>
    <dbReference type="NCBI Taxonomy" id="281456"/>
    <lineage>
        <taxon>Bacteria</taxon>
        <taxon>Bacillati</taxon>
        <taxon>Bacillota</taxon>
        <taxon>Clostridia</taxon>
        <taxon>Eubacteriales</taxon>
        <taxon>Thermincolaceae</taxon>
        <taxon>Thermincola</taxon>
    </lineage>
</organism>
<evidence type="ECO:0000256" key="7">
    <source>
        <dbReference type="ARBA" id="ARBA00023136"/>
    </source>
</evidence>
<keyword evidence="4" id="KW-0997">Cell inner membrane</keyword>
<proteinExistence type="inferred from homology"/>
<feature type="transmembrane region" description="Helical" evidence="9">
    <location>
        <begin position="228"/>
        <end position="247"/>
    </location>
</feature>
<keyword evidence="2" id="KW-0813">Transport</keyword>
<dbReference type="GO" id="GO:0005886">
    <property type="term" value="C:plasma membrane"/>
    <property type="evidence" value="ECO:0007669"/>
    <property type="project" value="UniProtKB-SubCell"/>
</dbReference>
<dbReference type="Pfam" id="PF04143">
    <property type="entry name" value="Sulf_transp"/>
    <property type="match status" value="2"/>
</dbReference>
<comment type="subcellular location">
    <subcellularLocation>
        <location evidence="1">Cell inner membrane</location>
        <topology evidence="1">Multi-pass membrane protein</topology>
    </subcellularLocation>
</comment>
<evidence type="ECO:0000256" key="1">
    <source>
        <dbReference type="ARBA" id="ARBA00004429"/>
    </source>
</evidence>
<keyword evidence="11" id="KW-1185">Reference proteome</keyword>
<accession>A0A0L6W4D8</accession>
<dbReference type="AlphaFoldDB" id="A0A0L6W4D8"/>
<dbReference type="PANTHER" id="PTHR30574:SF1">
    <property type="entry name" value="SULPHUR TRANSPORT DOMAIN-CONTAINING PROTEIN"/>
    <property type="match status" value="1"/>
</dbReference>
<feature type="transmembrane region" description="Helical" evidence="9">
    <location>
        <begin position="368"/>
        <end position="389"/>
    </location>
</feature>
<evidence type="ECO:0000256" key="8">
    <source>
        <dbReference type="ARBA" id="ARBA00035655"/>
    </source>
</evidence>
<evidence type="ECO:0000256" key="3">
    <source>
        <dbReference type="ARBA" id="ARBA00022475"/>
    </source>
</evidence>
<dbReference type="NCBIfam" id="NF033796">
    <property type="entry name" value="selen_YedE_FdhT"/>
    <property type="match status" value="1"/>
</dbReference>
<dbReference type="PATRIC" id="fig|281456.6.peg.1411"/>
<keyword evidence="3" id="KW-1003">Cell membrane</keyword>
<feature type="transmembrane region" description="Helical" evidence="9">
    <location>
        <begin position="293"/>
        <end position="316"/>
    </location>
</feature>
<evidence type="ECO:0000256" key="5">
    <source>
        <dbReference type="ARBA" id="ARBA00022692"/>
    </source>
</evidence>
<evidence type="ECO:0000256" key="6">
    <source>
        <dbReference type="ARBA" id="ARBA00022989"/>
    </source>
</evidence>